<gene>
    <name evidence="8" type="ORF">EZS28_050091</name>
</gene>
<comment type="cofactor">
    <cofactor evidence="1">
        <name>Zn(2+)</name>
        <dbReference type="ChEBI" id="CHEBI:29105"/>
    </cofactor>
</comment>
<dbReference type="Proteomes" id="UP000324800">
    <property type="component" value="Unassembled WGS sequence"/>
</dbReference>
<evidence type="ECO:0000256" key="5">
    <source>
        <dbReference type="ARBA" id="ARBA00023027"/>
    </source>
</evidence>
<dbReference type="SUPFAM" id="SSF52467">
    <property type="entry name" value="DHS-like NAD/FAD-binding domain"/>
    <property type="match status" value="1"/>
</dbReference>
<dbReference type="GO" id="GO:0070403">
    <property type="term" value="F:NAD+ binding"/>
    <property type="evidence" value="ECO:0007669"/>
    <property type="project" value="InterPro"/>
</dbReference>
<organism evidence="8 9">
    <name type="scientific">Streblomastix strix</name>
    <dbReference type="NCBI Taxonomy" id="222440"/>
    <lineage>
        <taxon>Eukaryota</taxon>
        <taxon>Metamonada</taxon>
        <taxon>Preaxostyla</taxon>
        <taxon>Oxymonadida</taxon>
        <taxon>Streblomastigidae</taxon>
        <taxon>Streblomastix</taxon>
    </lineage>
</organism>
<dbReference type="EMBL" id="SNRW01036422">
    <property type="protein sequence ID" value="KAA6354382.1"/>
    <property type="molecule type" value="Genomic_DNA"/>
</dbReference>
<evidence type="ECO:0000313" key="9">
    <source>
        <dbReference type="Proteomes" id="UP000324800"/>
    </source>
</evidence>
<evidence type="ECO:0000313" key="8">
    <source>
        <dbReference type="EMBL" id="KAA6354382.1"/>
    </source>
</evidence>
<dbReference type="GO" id="GO:0017136">
    <property type="term" value="F:histone deacetylase activity, NAD-dependent"/>
    <property type="evidence" value="ECO:0007669"/>
    <property type="project" value="TreeGrafter"/>
</dbReference>
<evidence type="ECO:0000256" key="3">
    <source>
        <dbReference type="ARBA" id="ARBA00022723"/>
    </source>
</evidence>
<feature type="binding site" evidence="6">
    <location>
        <position position="141"/>
    </location>
    <ligand>
        <name>Zn(2+)</name>
        <dbReference type="ChEBI" id="CHEBI:29105"/>
    </ligand>
</feature>
<dbReference type="InterPro" id="IPR026590">
    <property type="entry name" value="Ssirtuin_cat_dom"/>
</dbReference>
<dbReference type="AlphaFoldDB" id="A0A5J4T8U5"/>
<dbReference type="Gene3D" id="3.40.50.1220">
    <property type="entry name" value="TPP-binding domain"/>
    <property type="match status" value="1"/>
</dbReference>
<keyword evidence="4 6" id="KW-0862">Zinc</keyword>
<dbReference type="Gene3D" id="3.30.1600.10">
    <property type="entry name" value="SIR2/SIRT2 'Small Domain"/>
    <property type="match status" value="1"/>
</dbReference>
<accession>A0A5J4T8U5</accession>
<dbReference type="InterPro" id="IPR029035">
    <property type="entry name" value="DHS-like_NAD/FAD-binding_dom"/>
</dbReference>
<comment type="caution">
    <text evidence="8">The sequence shown here is derived from an EMBL/GenBank/DDBJ whole genome shotgun (WGS) entry which is preliminary data.</text>
</comment>
<sequence>IIVIGGAGMSISCGMPDFQSLADFFVTLKQEGVEQPNNIFYIEYFKQDPSLFYNHAKRILPSRFIPSISHFFLNALDQSNKILNIFTQNIDDLERRAGVRHVLQCHGTMGLANCMRCKEQIVIEDIEQEINSGQPAYCKKCTQSTHSDDQEQKHTMDESTSIPIYKPSVVFFGEEIPQEFYQIRDSIIDKCDLLVVLGNSLKSKPVSDIILDIDNSIPQILINKEVVGPPNHFDICLIGDCDEICGKIAQQIGMVIPVSEQQRKRASVIATDQLIRERKGIMIKEEDEDVDIEKDNNETLHEQNEMV</sequence>
<feature type="binding site" evidence="6">
    <location>
        <position position="138"/>
    </location>
    <ligand>
        <name>Zn(2+)</name>
        <dbReference type="ChEBI" id="CHEBI:29105"/>
    </ligand>
</feature>
<dbReference type="Pfam" id="PF02146">
    <property type="entry name" value="SIR2"/>
    <property type="match status" value="1"/>
</dbReference>
<feature type="binding site" evidence="6">
    <location>
        <position position="117"/>
    </location>
    <ligand>
        <name>Zn(2+)</name>
        <dbReference type="ChEBI" id="CHEBI:29105"/>
    </ligand>
</feature>
<feature type="binding site" evidence="6">
    <location>
        <position position="114"/>
    </location>
    <ligand>
        <name>Zn(2+)</name>
        <dbReference type="ChEBI" id="CHEBI:29105"/>
    </ligand>
</feature>
<evidence type="ECO:0000256" key="1">
    <source>
        <dbReference type="ARBA" id="ARBA00001947"/>
    </source>
</evidence>
<feature type="non-terminal residue" evidence="8">
    <location>
        <position position="1"/>
    </location>
</feature>
<feature type="domain" description="Deacetylase sirtuin-type" evidence="7">
    <location>
        <begin position="1"/>
        <end position="255"/>
    </location>
</feature>
<keyword evidence="3 6" id="KW-0479">Metal-binding</keyword>
<evidence type="ECO:0000256" key="2">
    <source>
        <dbReference type="ARBA" id="ARBA00022679"/>
    </source>
</evidence>
<keyword evidence="5" id="KW-0520">NAD</keyword>
<dbReference type="PANTHER" id="PTHR11085">
    <property type="entry name" value="NAD-DEPENDENT PROTEIN DEACYLASE SIRTUIN-5, MITOCHONDRIAL-RELATED"/>
    <property type="match status" value="1"/>
</dbReference>
<evidence type="ECO:0000256" key="4">
    <source>
        <dbReference type="ARBA" id="ARBA00022833"/>
    </source>
</evidence>
<protein>
    <submittedName>
        <fullName evidence="8">Putative NAD-dependent protein deacetylase sir-2</fullName>
    </submittedName>
</protein>
<keyword evidence="2" id="KW-0808">Transferase</keyword>
<dbReference type="PANTHER" id="PTHR11085:SF9">
    <property type="entry name" value="NAD-DEPENDENT PROTEIN DEACETYLASE SIRTUIN-1"/>
    <property type="match status" value="1"/>
</dbReference>
<dbReference type="PROSITE" id="PS50305">
    <property type="entry name" value="SIRTUIN"/>
    <property type="match status" value="1"/>
</dbReference>
<dbReference type="GO" id="GO:0046872">
    <property type="term" value="F:metal ion binding"/>
    <property type="evidence" value="ECO:0007669"/>
    <property type="project" value="UniProtKB-KW"/>
</dbReference>
<dbReference type="InterPro" id="IPR026591">
    <property type="entry name" value="Sirtuin_cat_small_dom_sf"/>
</dbReference>
<name>A0A5J4T8U5_9EUKA</name>
<evidence type="ECO:0000259" key="7">
    <source>
        <dbReference type="PROSITE" id="PS50305"/>
    </source>
</evidence>
<reference evidence="8 9" key="1">
    <citation type="submission" date="2019-03" db="EMBL/GenBank/DDBJ databases">
        <title>Single cell metagenomics reveals metabolic interactions within the superorganism composed of flagellate Streblomastix strix and complex community of Bacteroidetes bacteria on its surface.</title>
        <authorList>
            <person name="Treitli S.C."/>
            <person name="Kolisko M."/>
            <person name="Husnik F."/>
            <person name="Keeling P."/>
            <person name="Hampl V."/>
        </authorList>
    </citation>
    <scope>NUCLEOTIDE SEQUENCE [LARGE SCALE GENOMIC DNA]</scope>
    <source>
        <strain evidence="8">ST1C</strain>
    </source>
</reference>
<dbReference type="InterPro" id="IPR050134">
    <property type="entry name" value="NAD-dep_sirtuin_deacylases"/>
</dbReference>
<proteinExistence type="predicted"/>
<dbReference type="GO" id="GO:0005634">
    <property type="term" value="C:nucleus"/>
    <property type="evidence" value="ECO:0007669"/>
    <property type="project" value="TreeGrafter"/>
</dbReference>
<feature type="active site" description="Proton acceptor" evidence="6">
    <location>
        <position position="106"/>
    </location>
</feature>
<dbReference type="InterPro" id="IPR003000">
    <property type="entry name" value="Sirtuin"/>
</dbReference>
<evidence type="ECO:0000256" key="6">
    <source>
        <dbReference type="PROSITE-ProRule" id="PRU00236"/>
    </source>
</evidence>
<dbReference type="OrthoDB" id="420264at2759"/>